<accession>A0A5A8ECL5</accession>
<dbReference type="AlphaFoldDB" id="A0A5A8ECL5"/>
<dbReference type="EMBL" id="VLTN01000009">
    <property type="protein sequence ID" value="KAA0154938.1"/>
    <property type="molecule type" value="Genomic_DNA"/>
</dbReference>
<feature type="transmembrane region" description="Helical" evidence="1">
    <location>
        <begin position="152"/>
        <end position="172"/>
    </location>
</feature>
<keyword evidence="1" id="KW-0472">Membrane</keyword>
<evidence type="ECO:0000313" key="2">
    <source>
        <dbReference type="EMBL" id="KAA0154938.1"/>
    </source>
</evidence>
<evidence type="ECO:0000313" key="5">
    <source>
        <dbReference type="Proteomes" id="UP000323011"/>
    </source>
</evidence>
<evidence type="ECO:0008006" key="6">
    <source>
        <dbReference type="Google" id="ProtNLM"/>
    </source>
</evidence>
<dbReference type="EMBL" id="VLTO01000013">
    <property type="protein sequence ID" value="KAA0175575.1"/>
    <property type="molecule type" value="Genomic_DNA"/>
</dbReference>
<dbReference type="InterPro" id="IPR008496">
    <property type="entry name" value="TMEM222/RTE1"/>
</dbReference>
<feature type="transmembrane region" description="Helical" evidence="1">
    <location>
        <begin position="129"/>
        <end position="146"/>
    </location>
</feature>
<dbReference type="PANTHER" id="PTHR20921:SF0">
    <property type="entry name" value="TRANSMEMBRANE PROTEIN 222"/>
    <property type="match status" value="1"/>
</dbReference>
<keyword evidence="1" id="KW-1133">Transmembrane helix</keyword>
<dbReference type="OrthoDB" id="267284at2759"/>
<keyword evidence="5" id="KW-1185">Reference proteome</keyword>
<dbReference type="Pfam" id="PF05608">
    <property type="entry name" value="RTE1"/>
    <property type="match status" value="1"/>
</dbReference>
<sequence>MPVARAVEPRLNSYPFCIVWTPIPLLTWLLPFVGHMGIADSKGVTYDFAGPYDISEGDFAFGTPLKYIQMDPALAAGGDAGTPRGAVWDAAVRDANAVYRGRMHNLLCDNCHSHVAMALSLMKYQGSTAWNMVWLAAQLFFAGKYVSAGAVVWHWLPFAVICSVCIAVSLLAPPAGPGGGRGSR</sequence>
<feature type="transmembrane region" description="Helical" evidence="1">
    <location>
        <begin position="12"/>
        <end position="33"/>
    </location>
</feature>
<dbReference type="Proteomes" id="UP000323011">
    <property type="component" value="Unassembled WGS sequence"/>
</dbReference>
<dbReference type="OMA" id="GKMKQFH"/>
<evidence type="ECO:0000313" key="3">
    <source>
        <dbReference type="EMBL" id="KAA0175575.1"/>
    </source>
</evidence>
<gene>
    <name evidence="3" type="ORF">FNF27_02985</name>
    <name evidence="2" type="ORF">FNF29_02082</name>
</gene>
<evidence type="ECO:0000256" key="1">
    <source>
        <dbReference type="SAM" id="Phobius"/>
    </source>
</evidence>
<keyword evidence="1" id="KW-0812">Transmembrane</keyword>
<dbReference type="PANTHER" id="PTHR20921">
    <property type="entry name" value="TRANSMEMBRANE PROTEIN 222"/>
    <property type="match status" value="1"/>
</dbReference>
<proteinExistence type="predicted"/>
<evidence type="ECO:0000313" key="4">
    <source>
        <dbReference type="Proteomes" id="UP000322899"/>
    </source>
</evidence>
<comment type="caution">
    <text evidence="3">The sequence shown here is derived from an EMBL/GenBank/DDBJ whole genome shotgun (WGS) entry which is preliminary data.</text>
</comment>
<organism evidence="3 4">
    <name type="scientific">Cafeteria roenbergensis</name>
    <name type="common">Marine flagellate</name>
    <dbReference type="NCBI Taxonomy" id="33653"/>
    <lineage>
        <taxon>Eukaryota</taxon>
        <taxon>Sar</taxon>
        <taxon>Stramenopiles</taxon>
        <taxon>Bigyra</taxon>
        <taxon>Opalozoa</taxon>
        <taxon>Bicosoecida</taxon>
        <taxon>Cafeteriaceae</taxon>
        <taxon>Cafeteria</taxon>
    </lineage>
</organism>
<name>A0A5A8ECL5_CAFRO</name>
<dbReference type="Proteomes" id="UP000322899">
    <property type="component" value="Unassembled WGS sequence"/>
</dbReference>
<protein>
    <recommendedName>
        <fullName evidence="6">Transmembrane protein 222</fullName>
    </recommendedName>
</protein>
<reference evidence="4 5" key="1">
    <citation type="submission" date="2019-07" db="EMBL/GenBank/DDBJ databases">
        <title>Genomes of Cafeteria roenbergensis.</title>
        <authorList>
            <person name="Fischer M.G."/>
            <person name="Hackl T."/>
            <person name="Roman M."/>
        </authorList>
    </citation>
    <scope>NUCLEOTIDE SEQUENCE [LARGE SCALE GENOMIC DNA]</scope>
    <source>
        <strain evidence="2 5">BVI</strain>
        <strain evidence="3 4">E4-10P</strain>
    </source>
</reference>